<dbReference type="RefSeq" id="WP_200231782.1">
    <property type="nucleotide sequence ID" value="NZ_NRRT01000086.1"/>
</dbReference>
<dbReference type="Gene3D" id="1.10.287.1700">
    <property type="match status" value="1"/>
</dbReference>
<proteinExistence type="predicted"/>
<name>A0ABS1DZZ6_RUBGE</name>
<sequence length="145" mass="15895">MSAAETSLHAVRRLAELRGLEADRLQSDLAERHVQRRRQADAVERLNTLCAGVGASAALPLALSANCAAYKETLIELGQRQQDELAVHDAGIASARVALVAAACRRMALDQAVAGRQQRFDRELAGREQKRQDDIATQVWLRGNR</sequence>
<accession>A0ABS1DZZ6</accession>
<evidence type="ECO:0000313" key="1">
    <source>
        <dbReference type="EMBL" id="MBK1715334.1"/>
    </source>
</evidence>
<evidence type="ECO:0008006" key="3">
    <source>
        <dbReference type="Google" id="ProtNLM"/>
    </source>
</evidence>
<dbReference type="InterPro" id="IPR053716">
    <property type="entry name" value="Flag_assembly_chemotaxis_eff"/>
</dbReference>
<gene>
    <name evidence="1" type="ORF">CKO43_21485</name>
</gene>
<dbReference type="EMBL" id="NRRU01000113">
    <property type="protein sequence ID" value="MBK1715334.1"/>
    <property type="molecule type" value="Genomic_DNA"/>
</dbReference>
<evidence type="ECO:0000313" key="2">
    <source>
        <dbReference type="Proteomes" id="UP001041814"/>
    </source>
</evidence>
<protein>
    <recommendedName>
        <fullName evidence="3">Flagellar FliJ protein</fullName>
    </recommendedName>
</protein>
<dbReference type="Proteomes" id="UP001041814">
    <property type="component" value="Unassembled WGS sequence"/>
</dbReference>
<organism evidence="1 2">
    <name type="scientific">Rubrivivax gelatinosus</name>
    <name type="common">Rhodocyclus gelatinosus</name>
    <name type="synonym">Rhodopseudomonas gelatinosa</name>
    <dbReference type="NCBI Taxonomy" id="28068"/>
    <lineage>
        <taxon>Bacteria</taxon>
        <taxon>Pseudomonadati</taxon>
        <taxon>Pseudomonadota</taxon>
        <taxon>Betaproteobacteria</taxon>
        <taxon>Burkholderiales</taxon>
        <taxon>Sphaerotilaceae</taxon>
        <taxon>Rubrivivax</taxon>
    </lineage>
</organism>
<reference evidence="1" key="2">
    <citation type="journal article" date="2020" name="Microorganisms">
        <title>Osmotic Adaptation and Compatible Solute Biosynthesis of Phototrophic Bacteria as Revealed from Genome Analyses.</title>
        <authorList>
            <person name="Imhoff J.F."/>
            <person name="Rahn T."/>
            <person name="Kunzel S."/>
            <person name="Keller A."/>
            <person name="Neulinger S.C."/>
        </authorList>
    </citation>
    <scope>NUCLEOTIDE SEQUENCE</scope>
    <source>
        <strain evidence="1">IM 151</strain>
    </source>
</reference>
<keyword evidence="2" id="KW-1185">Reference proteome</keyword>
<comment type="caution">
    <text evidence="1">The sequence shown here is derived from an EMBL/GenBank/DDBJ whole genome shotgun (WGS) entry which is preliminary data.</text>
</comment>
<reference evidence="1" key="1">
    <citation type="submission" date="2017-08" db="EMBL/GenBank/DDBJ databases">
        <authorList>
            <person name="Imhoff J.F."/>
            <person name="Rahn T."/>
            <person name="Kuenzel S."/>
            <person name="Neulinger S.C."/>
        </authorList>
    </citation>
    <scope>NUCLEOTIDE SEQUENCE</scope>
    <source>
        <strain evidence="1">IM 151</strain>
    </source>
</reference>